<evidence type="ECO:0000313" key="3">
    <source>
        <dbReference type="Proteomes" id="UP001215827"/>
    </source>
</evidence>
<dbReference type="InterPro" id="IPR011990">
    <property type="entry name" value="TPR-like_helical_dom_sf"/>
</dbReference>
<organism evidence="2 3">
    <name type="scientific">Altererythrobacter arenosus</name>
    <dbReference type="NCBI Taxonomy" id="3032592"/>
    <lineage>
        <taxon>Bacteria</taxon>
        <taxon>Pseudomonadati</taxon>
        <taxon>Pseudomonadota</taxon>
        <taxon>Alphaproteobacteria</taxon>
        <taxon>Sphingomonadales</taxon>
        <taxon>Erythrobacteraceae</taxon>
        <taxon>Altererythrobacter</taxon>
    </lineage>
</organism>
<accession>A0ABY8FQ07</accession>
<dbReference type="SUPFAM" id="SSF48452">
    <property type="entry name" value="TPR-like"/>
    <property type="match status" value="1"/>
</dbReference>
<dbReference type="EMBL" id="CP121106">
    <property type="protein sequence ID" value="WFL77097.1"/>
    <property type="molecule type" value="Genomic_DNA"/>
</dbReference>
<reference evidence="2 3" key="1">
    <citation type="submission" date="2023-03" db="EMBL/GenBank/DDBJ databases">
        <title>Altererythrobacter sp. CAU 1644 isolated from sand.</title>
        <authorList>
            <person name="Kim W."/>
        </authorList>
    </citation>
    <scope>NUCLEOTIDE SEQUENCE [LARGE SCALE GENOMIC DNA]</scope>
    <source>
        <strain evidence="2 3">CAU 1644</strain>
    </source>
</reference>
<proteinExistence type="predicted"/>
<dbReference type="RefSeq" id="WP_278015856.1">
    <property type="nucleotide sequence ID" value="NZ_CP121106.1"/>
</dbReference>
<name>A0ABY8FQ07_9SPHN</name>
<gene>
    <name evidence="2" type="ORF">P7228_14040</name>
</gene>
<evidence type="ECO:0008006" key="4">
    <source>
        <dbReference type="Google" id="ProtNLM"/>
    </source>
</evidence>
<dbReference type="Proteomes" id="UP001215827">
    <property type="component" value="Chromosome"/>
</dbReference>
<evidence type="ECO:0000313" key="2">
    <source>
        <dbReference type="EMBL" id="WFL77097.1"/>
    </source>
</evidence>
<sequence length="436" mass="47522">MRSFVASQRASKMRGSSFALAVALAMGTAVGVTGFAEPAHAAKKEKKAKSEYSKEFIAAYKPIEEAFNTEGADLAALKGQFPTLVSLSQSADERFATGNLLYNAGVKTQDQTLQLQGMELMLGSGKVAPEQAGQFNFVAYQLAYAGKQNEKARAYLQKAMDANYANERVSAADLQAAMAETYLSEGRHEEGVRVLTDAIAARKAAGLPVEENWYQRGLSVAYNNKVQPAVYDVIAVWLADYPSEANWRDSVNIARNLNDFQSDEMLDLLRLSYRVNAMKNKVEYIDFIDAADPRKLPKEVEMIIEKGYSSGLVSKDDIYVSDSLKTAKGRIASDRAELPSLERDARASSASLRTVIAAGDAFLSYGEYAKAEEFYRKGLGMPGAAAAQTQTRLGIALTEQGKYDAALEAFGKVDGRRAAIARLWSTYVHQKMGHGG</sequence>
<feature type="chain" id="PRO_5047195087" description="Tetratricopeptide repeat protein" evidence="1">
    <location>
        <begin position="22"/>
        <end position="436"/>
    </location>
</feature>
<keyword evidence="1" id="KW-0732">Signal</keyword>
<feature type="signal peptide" evidence="1">
    <location>
        <begin position="1"/>
        <end position="21"/>
    </location>
</feature>
<dbReference type="Gene3D" id="1.25.40.10">
    <property type="entry name" value="Tetratricopeptide repeat domain"/>
    <property type="match status" value="1"/>
</dbReference>
<evidence type="ECO:0000256" key="1">
    <source>
        <dbReference type="SAM" id="SignalP"/>
    </source>
</evidence>
<protein>
    <recommendedName>
        <fullName evidence="4">Tetratricopeptide repeat protein</fullName>
    </recommendedName>
</protein>
<keyword evidence="3" id="KW-1185">Reference proteome</keyword>